<evidence type="ECO:0000256" key="1">
    <source>
        <dbReference type="SAM" id="MobiDB-lite"/>
    </source>
</evidence>
<dbReference type="EMBL" id="PIDP01000140">
    <property type="protein sequence ID" value="PLM96494.1"/>
    <property type="molecule type" value="Genomic_DNA"/>
</dbReference>
<organism evidence="2 3">
    <name type="scientific">Klebsiella variicola</name>
    <dbReference type="NCBI Taxonomy" id="244366"/>
    <lineage>
        <taxon>Bacteria</taxon>
        <taxon>Pseudomonadati</taxon>
        <taxon>Pseudomonadota</taxon>
        <taxon>Gammaproteobacteria</taxon>
        <taxon>Enterobacterales</taxon>
        <taxon>Enterobacteriaceae</taxon>
        <taxon>Klebsiella/Raoultella group</taxon>
        <taxon>Klebsiella</taxon>
        <taxon>Klebsiella pneumoniae complex</taxon>
    </lineage>
</organism>
<feature type="compositionally biased region" description="Basic and acidic residues" evidence="1">
    <location>
        <begin position="27"/>
        <end position="36"/>
    </location>
</feature>
<sequence length="36" mass="4130">MSEKIFKRGGELIELPSHNNNAVKTEMQSRTEKPKT</sequence>
<feature type="non-terminal residue" evidence="2">
    <location>
        <position position="36"/>
    </location>
</feature>
<keyword evidence="2" id="KW-0255">Endonuclease</keyword>
<name>A0A2N4Z596_KLEVA</name>
<dbReference type="Proteomes" id="UP000234412">
    <property type="component" value="Unassembled WGS sequence"/>
</dbReference>
<feature type="compositionally biased region" description="Polar residues" evidence="1">
    <location>
        <begin position="17"/>
        <end position="26"/>
    </location>
</feature>
<dbReference type="GO" id="GO:0004519">
    <property type="term" value="F:endonuclease activity"/>
    <property type="evidence" value="ECO:0007669"/>
    <property type="project" value="UniProtKB-KW"/>
</dbReference>
<evidence type="ECO:0000313" key="3">
    <source>
        <dbReference type="Proteomes" id="UP000234412"/>
    </source>
</evidence>
<keyword evidence="2" id="KW-0540">Nuclease</keyword>
<reference evidence="2 3" key="1">
    <citation type="submission" date="2017-11" db="EMBL/GenBank/DDBJ databases">
        <authorList>
            <person name="Han C.G."/>
        </authorList>
    </citation>
    <scope>NUCLEOTIDE SEQUENCE [LARGE SCALE GENOMIC DNA]</scope>
    <source>
        <strain evidence="2 3">A8</strain>
    </source>
</reference>
<gene>
    <name evidence="2" type="ORF">CWN47_06910</name>
</gene>
<keyword evidence="2" id="KW-0378">Hydrolase</keyword>
<accession>A0A2N4Z596</accession>
<dbReference type="AlphaFoldDB" id="A0A2N4Z596"/>
<feature type="region of interest" description="Disordered" evidence="1">
    <location>
        <begin position="1"/>
        <end position="36"/>
    </location>
</feature>
<proteinExistence type="predicted"/>
<protein>
    <submittedName>
        <fullName evidence="2">HNH endonuclease</fullName>
    </submittedName>
</protein>
<evidence type="ECO:0000313" key="2">
    <source>
        <dbReference type="EMBL" id="PLM96494.1"/>
    </source>
</evidence>
<reference evidence="2 3" key="2">
    <citation type="submission" date="2018-01" db="EMBL/GenBank/DDBJ databases">
        <title>Genomic study of Klebsiella pneumoniae.</title>
        <authorList>
            <person name="Yang Y."/>
            <person name="Bicalho R."/>
        </authorList>
    </citation>
    <scope>NUCLEOTIDE SEQUENCE [LARGE SCALE GENOMIC DNA]</scope>
    <source>
        <strain evidence="2 3">A8</strain>
    </source>
</reference>
<comment type="caution">
    <text evidence="2">The sequence shown here is derived from an EMBL/GenBank/DDBJ whole genome shotgun (WGS) entry which is preliminary data.</text>
</comment>
<feature type="compositionally biased region" description="Basic and acidic residues" evidence="1">
    <location>
        <begin position="1"/>
        <end position="11"/>
    </location>
</feature>